<keyword evidence="8" id="KW-0010">Activator</keyword>
<dbReference type="PANTHER" id="PTHR11534">
    <property type="entry name" value="MYOGENIC FACTOR"/>
    <property type="match status" value="1"/>
</dbReference>
<evidence type="ECO:0000256" key="12">
    <source>
        <dbReference type="SAM" id="MobiDB-lite"/>
    </source>
</evidence>
<evidence type="ECO:0000259" key="13">
    <source>
        <dbReference type="PROSITE" id="PS50888"/>
    </source>
</evidence>
<evidence type="ECO:0000256" key="7">
    <source>
        <dbReference type="ARBA" id="ARBA00023125"/>
    </source>
</evidence>
<dbReference type="EMBL" id="JAINUF010000001">
    <property type="protein sequence ID" value="KAJ8381433.1"/>
    <property type="molecule type" value="Genomic_DNA"/>
</dbReference>
<dbReference type="Gene3D" id="4.10.280.10">
    <property type="entry name" value="Helix-loop-helix DNA-binding domain"/>
    <property type="match status" value="1"/>
</dbReference>
<dbReference type="GO" id="GO:0048743">
    <property type="term" value="P:positive regulation of skeletal muscle fiber development"/>
    <property type="evidence" value="ECO:0007669"/>
    <property type="project" value="TreeGrafter"/>
</dbReference>
<comment type="subcellular location">
    <subcellularLocation>
        <location evidence="1">Nucleus</location>
    </subcellularLocation>
</comment>
<evidence type="ECO:0000256" key="10">
    <source>
        <dbReference type="ARBA" id="ARBA00023242"/>
    </source>
</evidence>
<sequence>METSDLFYDSSCMSSPEGYPEGAGPEEGDDGHVRAPAGRCLAWACKACKRRSSMADRRQAATVRERRRLKKVNHAFEALRRCTAAAGPAQRLAKVEILRNAIHHIQSLQELLRQQVQSYYSLPGRSASEPGSPTSNCSDDMVGCRSPIWLEMSCGKMNNYEMHKAGGDEGAPTASSLECLSGIVDRLSSVDTSCQAGNAAALSSCGSNCQPGTPETPTARPVYHML</sequence>
<dbReference type="InterPro" id="IPR022032">
    <property type="entry name" value="Myf5"/>
</dbReference>
<feature type="region of interest" description="Disordered" evidence="12">
    <location>
        <begin position="1"/>
        <end position="31"/>
    </location>
</feature>
<dbReference type="GO" id="GO:0000978">
    <property type="term" value="F:RNA polymerase II cis-regulatory region sequence-specific DNA binding"/>
    <property type="evidence" value="ECO:0007669"/>
    <property type="project" value="TreeGrafter"/>
</dbReference>
<accession>A0A9Q1JD86</accession>
<dbReference type="GO" id="GO:0005634">
    <property type="term" value="C:nucleus"/>
    <property type="evidence" value="ECO:0007669"/>
    <property type="project" value="UniProtKB-SubCell"/>
</dbReference>
<keyword evidence="6" id="KW-0805">Transcription regulation</keyword>
<dbReference type="InterPro" id="IPR002546">
    <property type="entry name" value="MyoD_N"/>
</dbReference>
<keyword evidence="15" id="KW-1185">Reference proteome</keyword>
<evidence type="ECO:0000256" key="4">
    <source>
        <dbReference type="ARBA" id="ARBA00022541"/>
    </source>
</evidence>
<dbReference type="PANTHER" id="PTHR11534:SF3">
    <property type="entry name" value="MYOGENIC FACTOR 5"/>
    <property type="match status" value="1"/>
</dbReference>
<dbReference type="InterPro" id="IPR011598">
    <property type="entry name" value="bHLH_dom"/>
</dbReference>
<dbReference type="OrthoDB" id="10049614at2759"/>
<keyword evidence="9" id="KW-0804">Transcription</keyword>
<keyword evidence="10 11" id="KW-0539">Nucleus</keyword>
<protein>
    <recommendedName>
        <fullName evidence="11">Myogenic factor</fullName>
    </recommendedName>
</protein>
<evidence type="ECO:0000256" key="5">
    <source>
        <dbReference type="ARBA" id="ARBA00022782"/>
    </source>
</evidence>
<dbReference type="InterPro" id="IPR036638">
    <property type="entry name" value="HLH_DNA-bd_sf"/>
</dbReference>
<name>A0A9Q1JD86_SYNKA</name>
<comment type="subunit">
    <text evidence="2 11">Efficient DNA binding requires dimerization with another bHLH protein.</text>
</comment>
<dbReference type="SMART" id="SM00353">
    <property type="entry name" value="HLH"/>
    <property type="match status" value="1"/>
</dbReference>
<dbReference type="GO" id="GO:0035914">
    <property type="term" value="P:skeletal muscle cell differentiation"/>
    <property type="evidence" value="ECO:0007669"/>
    <property type="project" value="TreeGrafter"/>
</dbReference>
<dbReference type="GO" id="GO:0000981">
    <property type="term" value="F:DNA-binding transcription factor activity, RNA polymerase II-specific"/>
    <property type="evidence" value="ECO:0007669"/>
    <property type="project" value="TreeGrafter"/>
</dbReference>
<dbReference type="GO" id="GO:0045663">
    <property type="term" value="P:positive regulation of myoblast differentiation"/>
    <property type="evidence" value="ECO:0007669"/>
    <property type="project" value="TreeGrafter"/>
</dbReference>
<dbReference type="GO" id="GO:0046983">
    <property type="term" value="F:protein dimerization activity"/>
    <property type="evidence" value="ECO:0007669"/>
    <property type="project" value="InterPro"/>
</dbReference>
<evidence type="ECO:0000256" key="3">
    <source>
        <dbReference type="ARBA" id="ARBA00022473"/>
    </source>
</evidence>
<dbReference type="Pfam" id="PF01586">
    <property type="entry name" value="Basic"/>
    <property type="match status" value="1"/>
</dbReference>
<dbReference type="SUPFAM" id="SSF47459">
    <property type="entry name" value="HLH, helix-loop-helix DNA-binding domain"/>
    <property type="match status" value="1"/>
</dbReference>
<evidence type="ECO:0000256" key="11">
    <source>
        <dbReference type="RuleBase" id="RU003428"/>
    </source>
</evidence>
<dbReference type="Pfam" id="PF12232">
    <property type="entry name" value="Myf5"/>
    <property type="match status" value="1"/>
</dbReference>
<feature type="domain" description="BHLH" evidence="13">
    <location>
        <begin position="56"/>
        <end position="108"/>
    </location>
</feature>
<gene>
    <name evidence="14" type="ORF">SKAU_G00022110</name>
</gene>
<dbReference type="Proteomes" id="UP001152622">
    <property type="component" value="Chromosome 1"/>
</dbReference>
<reference evidence="14" key="1">
    <citation type="journal article" date="2023" name="Science">
        <title>Genome structures resolve the early diversification of teleost fishes.</title>
        <authorList>
            <person name="Parey E."/>
            <person name="Louis A."/>
            <person name="Montfort J."/>
            <person name="Bouchez O."/>
            <person name="Roques C."/>
            <person name="Iampietro C."/>
            <person name="Lluch J."/>
            <person name="Castinel A."/>
            <person name="Donnadieu C."/>
            <person name="Desvignes T."/>
            <person name="Floi Bucao C."/>
            <person name="Jouanno E."/>
            <person name="Wen M."/>
            <person name="Mejri S."/>
            <person name="Dirks R."/>
            <person name="Jansen H."/>
            <person name="Henkel C."/>
            <person name="Chen W.J."/>
            <person name="Zahm M."/>
            <person name="Cabau C."/>
            <person name="Klopp C."/>
            <person name="Thompson A.W."/>
            <person name="Robinson-Rechavi M."/>
            <person name="Braasch I."/>
            <person name="Lecointre G."/>
            <person name="Bobe J."/>
            <person name="Postlethwait J.H."/>
            <person name="Berthelot C."/>
            <person name="Roest Crollius H."/>
            <person name="Guiguen Y."/>
        </authorList>
    </citation>
    <scope>NUCLEOTIDE SEQUENCE</scope>
    <source>
        <strain evidence="14">WJC10195</strain>
    </source>
</reference>
<keyword evidence="5" id="KW-0221">Differentiation</keyword>
<organism evidence="14 15">
    <name type="scientific">Synaphobranchus kaupii</name>
    <name type="common">Kaup's arrowtooth eel</name>
    <dbReference type="NCBI Taxonomy" id="118154"/>
    <lineage>
        <taxon>Eukaryota</taxon>
        <taxon>Metazoa</taxon>
        <taxon>Chordata</taxon>
        <taxon>Craniata</taxon>
        <taxon>Vertebrata</taxon>
        <taxon>Euteleostomi</taxon>
        <taxon>Actinopterygii</taxon>
        <taxon>Neopterygii</taxon>
        <taxon>Teleostei</taxon>
        <taxon>Anguilliformes</taxon>
        <taxon>Synaphobranchidae</taxon>
        <taxon>Synaphobranchus</taxon>
    </lineage>
</organism>
<evidence type="ECO:0000256" key="6">
    <source>
        <dbReference type="ARBA" id="ARBA00023015"/>
    </source>
</evidence>
<evidence type="ECO:0000313" key="15">
    <source>
        <dbReference type="Proteomes" id="UP001152622"/>
    </source>
</evidence>
<evidence type="ECO:0000256" key="8">
    <source>
        <dbReference type="ARBA" id="ARBA00023159"/>
    </source>
</evidence>
<keyword evidence="7 11" id="KW-0238">DNA-binding</keyword>
<comment type="caution">
    <text evidence="14">The sequence shown here is derived from an EMBL/GenBank/DDBJ whole genome shotgun (WGS) entry which is preliminary data.</text>
</comment>
<evidence type="ECO:0000313" key="14">
    <source>
        <dbReference type="EMBL" id="KAJ8381433.1"/>
    </source>
</evidence>
<dbReference type="FunFam" id="4.10.280.10:FF:000005">
    <property type="entry name" value="Myogenic factor"/>
    <property type="match status" value="1"/>
</dbReference>
<dbReference type="PROSITE" id="PS50888">
    <property type="entry name" value="BHLH"/>
    <property type="match status" value="1"/>
</dbReference>
<dbReference type="AlphaFoldDB" id="A0A9Q1JD86"/>
<proteinExistence type="predicted"/>
<evidence type="ECO:0000256" key="1">
    <source>
        <dbReference type="ARBA" id="ARBA00004123"/>
    </source>
</evidence>
<dbReference type="SMART" id="SM00520">
    <property type="entry name" value="BASIC"/>
    <property type="match status" value="1"/>
</dbReference>
<evidence type="ECO:0000256" key="2">
    <source>
        <dbReference type="ARBA" id="ARBA00011571"/>
    </source>
</evidence>
<dbReference type="Pfam" id="PF00010">
    <property type="entry name" value="HLH"/>
    <property type="match status" value="1"/>
</dbReference>
<keyword evidence="4" id="KW-0517">Myogenesis</keyword>
<keyword evidence="3" id="KW-0217">Developmental protein</keyword>
<evidence type="ECO:0000256" key="9">
    <source>
        <dbReference type="ARBA" id="ARBA00023163"/>
    </source>
</evidence>
<dbReference type="InterPro" id="IPR039704">
    <property type="entry name" value="Myogenic_factor"/>
</dbReference>